<sequence length="474" mass="53985">LTYWGVNWDCMELFRAMDYFLRGQDMTGLRSPNKWKKTMKDIETKGWNIGGVVTDNAGQCDRARRILALRWPNLAFIHCFAHDCNNLVKAVLNSSYQKVTKLASQITVTLNQSSSKWLPRAKSSVTTVYGKTLGFINLCETRWNSMQGCFASLLRVKSALEQFADEYESDPEFPETLKDPTFWSRLASAEEVIRPLSNASFKLQRDENTLADVVASYRDIYRGFVGNLDNLELVSILEDDVENLADEMHRWKHGIFFENPSLCRFTGDVGGFWACAADISCERYFSELSAIHTAVKNRLSPEKSRKFSLVRKAVRQIDAAENGRAQRSHLKRIIEPTERKFAGNCAAPPDVTLTEIEESHIILDQAVPDPETLEYWQEVFDVLESDESTVNDDGSTEEPPANEDDAFVEVSQMVFSGADEAIPEPNKTEFPNYNMKNFPLEKKLTGIRGQKFRLQTLFSSDRTFGLRPYSEYAE</sequence>
<dbReference type="PANTHER" id="PTHR46481:SF10">
    <property type="entry name" value="ZINC FINGER BED DOMAIN-CONTAINING PROTEIN 39"/>
    <property type="match status" value="1"/>
</dbReference>
<dbReference type="GO" id="GO:0008270">
    <property type="term" value="F:zinc ion binding"/>
    <property type="evidence" value="ECO:0007669"/>
    <property type="project" value="UniProtKB-KW"/>
</dbReference>
<comment type="caution">
    <text evidence="6">The sequence shown here is derived from an EMBL/GenBank/DDBJ whole genome shotgun (WGS) entry which is preliminary data.</text>
</comment>
<keyword evidence="4" id="KW-0862">Zinc</keyword>
<reference evidence="6 7" key="1">
    <citation type="submission" date="2013-11" db="EMBL/GenBank/DDBJ databases">
        <title>The Genome Sequence of Phytophthora parasitica P10297.</title>
        <authorList>
            <consortium name="The Broad Institute Genomics Platform"/>
            <person name="Russ C."/>
            <person name="Tyler B."/>
            <person name="Panabieres F."/>
            <person name="Shan W."/>
            <person name="Tripathy S."/>
            <person name="Grunwald N."/>
            <person name="Machado M."/>
            <person name="Johnson C.S."/>
            <person name="Walker B."/>
            <person name="Young S.K."/>
            <person name="Zeng Q."/>
            <person name="Gargeya S."/>
            <person name="Fitzgerald M."/>
            <person name="Haas B."/>
            <person name="Abouelleil A."/>
            <person name="Allen A.W."/>
            <person name="Alvarado L."/>
            <person name="Arachchi H.M."/>
            <person name="Berlin A.M."/>
            <person name="Chapman S.B."/>
            <person name="Gainer-Dewar J."/>
            <person name="Goldberg J."/>
            <person name="Griggs A."/>
            <person name="Gujja S."/>
            <person name="Hansen M."/>
            <person name="Howarth C."/>
            <person name="Imamovic A."/>
            <person name="Ireland A."/>
            <person name="Larimer J."/>
            <person name="McCowan C."/>
            <person name="Murphy C."/>
            <person name="Pearson M."/>
            <person name="Poon T.W."/>
            <person name="Priest M."/>
            <person name="Roberts A."/>
            <person name="Saif S."/>
            <person name="Shea T."/>
            <person name="Sisk P."/>
            <person name="Sykes S."/>
            <person name="Wortman J."/>
            <person name="Nusbaum C."/>
            <person name="Birren B."/>
        </authorList>
    </citation>
    <scope>NUCLEOTIDE SEQUENCE [LARGE SCALE GENOMIC DNA]</scope>
    <source>
        <strain evidence="6 7">P10297</strain>
    </source>
</reference>
<evidence type="ECO:0000313" key="7">
    <source>
        <dbReference type="Proteomes" id="UP000018948"/>
    </source>
</evidence>
<comment type="subcellular location">
    <subcellularLocation>
        <location evidence="1">Nucleus</location>
    </subcellularLocation>
</comment>
<dbReference type="EMBL" id="ANIY01004139">
    <property type="protein sequence ID" value="ETP31315.1"/>
    <property type="molecule type" value="Genomic_DNA"/>
</dbReference>
<evidence type="ECO:0000256" key="2">
    <source>
        <dbReference type="ARBA" id="ARBA00022723"/>
    </source>
</evidence>
<proteinExistence type="predicted"/>
<dbReference type="InterPro" id="IPR052035">
    <property type="entry name" value="ZnF_BED_domain_contain"/>
</dbReference>
<dbReference type="GO" id="GO:0005634">
    <property type="term" value="C:nucleus"/>
    <property type="evidence" value="ECO:0007669"/>
    <property type="project" value="UniProtKB-SubCell"/>
</dbReference>
<evidence type="ECO:0000256" key="4">
    <source>
        <dbReference type="ARBA" id="ARBA00022833"/>
    </source>
</evidence>
<dbReference type="SUPFAM" id="SSF53098">
    <property type="entry name" value="Ribonuclease H-like"/>
    <property type="match status" value="1"/>
</dbReference>
<evidence type="ECO:0008006" key="8">
    <source>
        <dbReference type="Google" id="ProtNLM"/>
    </source>
</evidence>
<keyword evidence="2" id="KW-0479">Metal-binding</keyword>
<dbReference type="OrthoDB" id="91442at2759"/>
<dbReference type="PANTHER" id="PTHR46481">
    <property type="entry name" value="ZINC FINGER BED DOMAIN-CONTAINING PROTEIN 4"/>
    <property type="match status" value="1"/>
</dbReference>
<feature type="non-terminal residue" evidence="6">
    <location>
        <position position="1"/>
    </location>
</feature>
<dbReference type="Proteomes" id="UP000018948">
    <property type="component" value="Unassembled WGS sequence"/>
</dbReference>
<name>W2Y8A1_PHYNI</name>
<keyword evidence="5" id="KW-0539">Nucleus</keyword>
<keyword evidence="3" id="KW-0863">Zinc-finger</keyword>
<evidence type="ECO:0000313" key="6">
    <source>
        <dbReference type="EMBL" id="ETP31315.1"/>
    </source>
</evidence>
<dbReference type="AlphaFoldDB" id="W2Y8A1"/>
<evidence type="ECO:0000256" key="3">
    <source>
        <dbReference type="ARBA" id="ARBA00022771"/>
    </source>
</evidence>
<organism evidence="6 7">
    <name type="scientific">Phytophthora nicotianae P10297</name>
    <dbReference type="NCBI Taxonomy" id="1317064"/>
    <lineage>
        <taxon>Eukaryota</taxon>
        <taxon>Sar</taxon>
        <taxon>Stramenopiles</taxon>
        <taxon>Oomycota</taxon>
        <taxon>Peronosporomycetes</taxon>
        <taxon>Peronosporales</taxon>
        <taxon>Peronosporaceae</taxon>
        <taxon>Phytophthora</taxon>
    </lineage>
</organism>
<evidence type="ECO:0000256" key="1">
    <source>
        <dbReference type="ARBA" id="ARBA00004123"/>
    </source>
</evidence>
<evidence type="ECO:0000256" key="5">
    <source>
        <dbReference type="ARBA" id="ARBA00023242"/>
    </source>
</evidence>
<accession>W2Y8A1</accession>
<gene>
    <name evidence="6" type="ORF">F442_19808</name>
</gene>
<protein>
    <recommendedName>
        <fullName evidence="8">DUF659 domain-containing protein</fullName>
    </recommendedName>
</protein>
<dbReference type="InterPro" id="IPR012337">
    <property type="entry name" value="RNaseH-like_sf"/>
</dbReference>